<feature type="non-terminal residue" evidence="1">
    <location>
        <position position="118"/>
    </location>
</feature>
<organism evidence="1 2">
    <name type="scientific">Perkinsus olseni</name>
    <name type="common">Perkinsus atlanticus</name>
    <dbReference type="NCBI Taxonomy" id="32597"/>
    <lineage>
        <taxon>Eukaryota</taxon>
        <taxon>Sar</taxon>
        <taxon>Alveolata</taxon>
        <taxon>Perkinsozoa</taxon>
        <taxon>Perkinsea</taxon>
        <taxon>Perkinsida</taxon>
        <taxon>Perkinsidae</taxon>
        <taxon>Perkinsus</taxon>
    </lineage>
</organism>
<evidence type="ECO:0000313" key="2">
    <source>
        <dbReference type="Proteomes" id="UP000553632"/>
    </source>
</evidence>
<comment type="caution">
    <text evidence="1">The sequence shown here is derived from an EMBL/GenBank/DDBJ whole genome shotgun (WGS) entry which is preliminary data.</text>
</comment>
<dbReference type="Proteomes" id="UP000553632">
    <property type="component" value="Unassembled WGS sequence"/>
</dbReference>
<protein>
    <submittedName>
        <fullName evidence="1">Uncharacterized protein</fullName>
    </submittedName>
</protein>
<keyword evidence="2" id="KW-1185">Reference proteome</keyword>
<feature type="non-terminal residue" evidence="1">
    <location>
        <position position="1"/>
    </location>
</feature>
<accession>A0A7J6SL14</accession>
<evidence type="ECO:0000313" key="1">
    <source>
        <dbReference type="EMBL" id="KAF4732946.1"/>
    </source>
</evidence>
<name>A0A7J6SL14_PEROL</name>
<reference evidence="1 2" key="1">
    <citation type="submission" date="2020-04" db="EMBL/GenBank/DDBJ databases">
        <title>Perkinsus olseni comparative genomics.</title>
        <authorList>
            <person name="Bogema D.R."/>
        </authorList>
    </citation>
    <scope>NUCLEOTIDE SEQUENCE [LARGE SCALE GENOMIC DNA]</scope>
    <source>
        <strain evidence="1 2">ATCC PRA-207</strain>
    </source>
</reference>
<dbReference type="EMBL" id="JABANO010017735">
    <property type="protein sequence ID" value="KAF4732946.1"/>
    <property type="molecule type" value="Genomic_DNA"/>
</dbReference>
<dbReference type="AlphaFoldDB" id="A0A7J6SL14"/>
<sequence length="118" mass="12790">ESSNFGGGRLSCALKADLGYTVVPRRETLPLVTGSPAVSQQDSLLLDNTYYGYLLLIANEVIGCVTAKGAADDRLAVTIPHCRHMGTFSGSYLMEAQHHPTWVTQALYKKDNQCLSAE</sequence>
<gene>
    <name evidence="1" type="ORF">FOZ63_012577</name>
</gene>
<proteinExistence type="predicted"/>